<dbReference type="Proteomes" id="UP000826271">
    <property type="component" value="Unassembled WGS sequence"/>
</dbReference>
<dbReference type="PANTHER" id="PTHR31672:SF13">
    <property type="entry name" value="F-BOX PROTEIN CPR30-LIKE"/>
    <property type="match status" value="1"/>
</dbReference>
<dbReference type="SUPFAM" id="SSF81383">
    <property type="entry name" value="F-box domain"/>
    <property type="match status" value="1"/>
</dbReference>
<proteinExistence type="predicted"/>
<comment type="caution">
    <text evidence="3">The sequence shown here is derived from an EMBL/GenBank/DDBJ whole genome shotgun (WGS) entry which is preliminary data.</text>
</comment>
<dbReference type="Pfam" id="PF03732">
    <property type="entry name" value="Retrotrans_gag"/>
    <property type="match status" value="1"/>
</dbReference>
<feature type="domain" description="F-box" evidence="2">
    <location>
        <begin position="1"/>
        <end position="47"/>
    </location>
</feature>
<dbReference type="Pfam" id="PF00646">
    <property type="entry name" value="F-box"/>
    <property type="match status" value="1"/>
</dbReference>
<dbReference type="InterPro" id="IPR036047">
    <property type="entry name" value="F-box-like_dom_sf"/>
</dbReference>
<feature type="compositionally biased region" description="Pro residues" evidence="1">
    <location>
        <begin position="560"/>
        <end position="575"/>
    </location>
</feature>
<dbReference type="CDD" id="cd22157">
    <property type="entry name" value="F-box_AtFBW1-like"/>
    <property type="match status" value="1"/>
</dbReference>
<gene>
    <name evidence="3" type="ORF">BUALT_Bualt03G0220500</name>
</gene>
<dbReference type="InterPro" id="IPR005162">
    <property type="entry name" value="Retrotrans_gag_dom"/>
</dbReference>
<dbReference type="PROSITE" id="PS50181">
    <property type="entry name" value="FBOX"/>
    <property type="match status" value="1"/>
</dbReference>
<evidence type="ECO:0000313" key="3">
    <source>
        <dbReference type="EMBL" id="KAG8387123.1"/>
    </source>
</evidence>
<accession>A0AAV6XXI7</accession>
<dbReference type="InterPro" id="IPR050796">
    <property type="entry name" value="SCF_F-box_component"/>
</dbReference>
<protein>
    <recommendedName>
        <fullName evidence="2">F-box domain-containing protein</fullName>
    </recommendedName>
</protein>
<dbReference type="EMBL" id="WHWC01000003">
    <property type="protein sequence ID" value="KAG8387123.1"/>
    <property type="molecule type" value="Genomic_DNA"/>
</dbReference>
<sequence length="586" mass="66422">MNPPEDAIVEILSRLHVISLIRFKCVCKSWNALLKNPIFIAKHYQTFSLKEGSELLLVSRRDDISNRRVISLLRNGENNAFVDQDLPPLFLNNMYVRLIGPCNGIICLYGSPVNIALWNPSICDFKILPPPLVSRPLDAKIYGADIGIGYDSKTRDLKLKELVSLIVYHLRGIDKVFDIWVINELSGNVESWTKIFSIGPLPKVERPLGFWNNDEFILQSSYGELVLYNCTNQGIKNLRVYCKRNRRDNITNRRVISLLRNDGNNSFVDQDLPPLFLNDMFGHVRLIGPCNGIICLYGFPENIALWNPSTRDFKILPPSLVSRPLDAKIRGADIGIGYDSKTRDLKNAANGGGYSGENGGDSIRGGGNSNLGYQIPTKVARVEFPRFNGDYLRGWLYKCEQFFEVDETPPTAKVKMASVHLEGKIIQWHQMYMKGRLTREIPNSEEYIRALNDRFGALVYDDPMSELVNLKQMGSIQQYLDRFDEIVNCLDLPDPYALSCFLGDLRSEISVNVRMFRPKSLQEAISLAKLQEQALSLSYKKPSPFLSKPSPYSQKFPLNNPFPKPNISPILPKPPTNSQNFSKPHS</sequence>
<dbReference type="PANTHER" id="PTHR31672">
    <property type="entry name" value="BNACNNG10540D PROTEIN"/>
    <property type="match status" value="1"/>
</dbReference>
<evidence type="ECO:0000313" key="4">
    <source>
        <dbReference type="Proteomes" id="UP000826271"/>
    </source>
</evidence>
<dbReference type="Gene3D" id="1.20.1280.50">
    <property type="match status" value="1"/>
</dbReference>
<feature type="region of interest" description="Disordered" evidence="1">
    <location>
        <begin position="546"/>
        <end position="586"/>
    </location>
</feature>
<dbReference type="AlphaFoldDB" id="A0AAV6XXI7"/>
<dbReference type="InterPro" id="IPR001810">
    <property type="entry name" value="F-box_dom"/>
</dbReference>
<dbReference type="SMART" id="SM00256">
    <property type="entry name" value="FBOX"/>
    <property type="match status" value="1"/>
</dbReference>
<name>A0AAV6XXI7_9LAMI</name>
<organism evidence="3 4">
    <name type="scientific">Buddleja alternifolia</name>
    <dbReference type="NCBI Taxonomy" id="168488"/>
    <lineage>
        <taxon>Eukaryota</taxon>
        <taxon>Viridiplantae</taxon>
        <taxon>Streptophyta</taxon>
        <taxon>Embryophyta</taxon>
        <taxon>Tracheophyta</taxon>
        <taxon>Spermatophyta</taxon>
        <taxon>Magnoliopsida</taxon>
        <taxon>eudicotyledons</taxon>
        <taxon>Gunneridae</taxon>
        <taxon>Pentapetalae</taxon>
        <taxon>asterids</taxon>
        <taxon>lamiids</taxon>
        <taxon>Lamiales</taxon>
        <taxon>Scrophulariaceae</taxon>
        <taxon>Buddlejeae</taxon>
        <taxon>Buddleja</taxon>
    </lineage>
</organism>
<evidence type="ECO:0000259" key="2">
    <source>
        <dbReference type="PROSITE" id="PS50181"/>
    </source>
</evidence>
<feature type="compositionally biased region" description="Polar residues" evidence="1">
    <location>
        <begin position="576"/>
        <end position="586"/>
    </location>
</feature>
<feature type="compositionally biased region" description="Low complexity" evidence="1">
    <location>
        <begin position="546"/>
        <end position="559"/>
    </location>
</feature>
<keyword evidence="4" id="KW-1185">Reference proteome</keyword>
<reference evidence="3" key="1">
    <citation type="submission" date="2019-10" db="EMBL/GenBank/DDBJ databases">
        <authorList>
            <person name="Zhang R."/>
            <person name="Pan Y."/>
            <person name="Wang J."/>
            <person name="Ma R."/>
            <person name="Yu S."/>
        </authorList>
    </citation>
    <scope>NUCLEOTIDE SEQUENCE</scope>
    <source>
        <strain evidence="3">LA-IB0</strain>
        <tissue evidence="3">Leaf</tissue>
    </source>
</reference>
<evidence type="ECO:0000256" key="1">
    <source>
        <dbReference type="SAM" id="MobiDB-lite"/>
    </source>
</evidence>